<dbReference type="PANTHER" id="PTHR43591:SF24">
    <property type="entry name" value="2-METHOXY-6-POLYPRENYL-1,4-BENZOQUINOL METHYLASE, MITOCHONDRIAL"/>
    <property type="match status" value="1"/>
</dbReference>
<comment type="caution">
    <text evidence="2">The sequence shown here is derived from an EMBL/GenBank/DDBJ whole genome shotgun (WGS) entry which is preliminary data.</text>
</comment>
<evidence type="ECO:0000313" key="2">
    <source>
        <dbReference type="EMBL" id="CAI2371030.1"/>
    </source>
</evidence>
<dbReference type="CDD" id="cd02440">
    <property type="entry name" value="AdoMet_MTases"/>
    <property type="match status" value="1"/>
</dbReference>
<dbReference type="GO" id="GO:0008757">
    <property type="term" value="F:S-adenosylmethionine-dependent methyltransferase activity"/>
    <property type="evidence" value="ECO:0007669"/>
    <property type="project" value="InterPro"/>
</dbReference>
<dbReference type="SUPFAM" id="SSF53335">
    <property type="entry name" value="S-adenosyl-L-methionine-dependent methyltransferases"/>
    <property type="match status" value="1"/>
</dbReference>
<dbReference type="Pfam" id="PF08241">
    <property type="entry name" value="Methyltransf_11"/>
    <property type="match status" value="1"/>
</dbReference>
<dbReference type="EMBL" id="CAMPGE010012250">
    <property type="protein sequence ID" value="CAI2371030.1"/>
    <property type="molecule type" value="Genomic_DNA"/>
</dbReference>
<dbReference type="PANTHER" id="PTHR43591">
    <property type="entry name" value="METHYLTRANSFERASE"/>
    <property type="match status" value="1"/>
</dbReference>
<protein>
    <recommendedName>
        <fullName evidence="1">Methyltransferase type 11 domain-containing protein</fullName>
    </recommendedName>
</protein>
<evidence type="ECO:0000259" key="1">
    <source>
        <dbReference type="Pfam" id="PF08241"/>
    </source>
</evidence>
<dbReference type="Proteomes" id="UP001295684">
    <property type="component" value="Unassembled WGS sequence"/>
</dbReference>
<keyword evidence="3" id="KW-1185">Reference proteome</keyword>
<organism evidence="2 3">
    <name type="scientific">Euplotes crassus</name>
    <dbReference type="NCBI Taxonomy" id="5936"/>
    <lineage>
        <taxon>Eukaryota</taxon>
        <taxon>Sar</taxon>
        <taxon>Alveolata</taxon>
        <taxon>Ciliophora</taxon>
        <taxon>Intramacronucleata</taxon>
        <taxon>Spirotrichea</taxon>
        <taxon>Hypotrichia</taxon>
        <taxon>Euplotida</taxon>
        <taxon>Euplotidae</taxon>
        <taxon>Moneuplotes</taxon>
    </lineage>
</organism>
<dbReference type="InterPro" id="IPR013216">
    <property type="entry name" value="Methyltransf_11"/>
</dbReference>
<dbReference type="AlphaFoldDB" id="A0AAD1UQ29"/>
<proteinExistence type="predicted"/>
<sequence length="263" mass="30205">MILYHQTLADKCNKILEVGVGTGRSSQMFTQSFMKQGAIYINTDISEKMIEIFKKNLSVTGYDAEYQDTYTEILPEDDKKKIAILKANNEELPFPDEEFDCYISNLSLHIVNNHHNQLLEAYRVLKPESKAGFTVWGDRSRCRCFTFLEESLKKHGYDYSLDPSIAKSFEISDPVQLRKDTLAAGFKICKTFVVNLPFASKNPEDFLNFMVKGSFDMYAEEKDFDDATKEDLWNKVSIDFDTQFGPDSPEIPDFEQIVIIATK</sequence>
<gene>
    <name evidence="2" type="ORF">ECRASSUSDP1_LOCUS12350</name>
</gene>
<evidence type="ECO:0000313" key="3">
    <source>
        <dbReference type="Proteomes" id="UP001295684"/>
    </source>
</evidence>
<reference evidence="2" key="1">
    <citation type="submission" date="2023-07" db="EMBL/GenBank/DDBJ databases">
        <authorList>
            <consortium name="AG Swart"/>
            <person name="Singh M."/>
            <person name="Singh A."/>
            <person name="Seah K."/>
            <person name="Emmerich C."/>
        </authorList>
    </citation>
    <scope>NUCLEOTIDE SEQUENCE</scope>
    <source>
        <strain evidence="2">DP1</strain>
    </source>
</reference>
<accession>A0AAD1UQ29</accession>
<feature type="domain" description="Methyltransferase type 11" evidence="1">
    <location>
        <begin position="16"/>
        <end position="129"/>
    </location>
</feature>
<dbReference type="InterPro" id="IPR029063">
    <property type="entry name" value="SAM-dependent_MTases_sf"/>
</dbReference>
<name>A0AAD1UQ29_EUPCR</name>
<dbReference type="Gene3D" id="3.40.50.150">
    <property type="entry name" value="Vaccinia Virus protein VP39"/>
    <property type="match status" value="1"/>
</dbReference>